<protein>
    <recommendedName>
        <fullName evidence="5">Cystatin domain-containing protein</fullName>
    </recommendedName>
</protein>
<evidence type="ECO:0000313" key="7">
    <source>
        <dbReference type="Proteomes" id="UP000828390"/>
    </source>
</evidence>
<comment type="similarity">
    <text evidence="1">Belongs to the cystatin family.</text>
</comment>
<evidence type="ECO:0000256" key="4">
    <source>
        <dbReference type="SAM" id="SignalP"/>
    </source>
</evidence>
<dbReference type="AlphaFoldDB" id="A0A9D4NFW8"/>
<name>A0A9D4NFW8_DREPO</name>
<keyword evidence="4" id="KW-0732">Signal</keyword>
<reference evidence="6" key="2">
    <citation type="submission" date="2020-11" db="EMBL/GenBank/DDBJ databases">
        <authorList>
            <person name="McCartney M.A."/>
            <person name="Auch B."/>
            <person name="Kono T."/>
            <person name="Mallez S."/>
            <person name="Becker A."/>
            <person name="Gohl D.M."/>
            <person name="Silverstein K.A.T."/>
            <person name="Koren S."/>
            <person name="Bechman K.B."/>
            <person name="Herman A."/>
            <person name="Abrahante J.E."/>
            <person name="Garbe J."/>
        </authorList>
    </citation>
    <scope>NUCLEOTIDE SEQUENCE</scope>
    <source>
        <strain evidence="6">Duluth1</strain>
        <tissue evidence="6">Whole animal</tissue>
    </source>
</reference>
<dbReference type="PANTHER" id="PTHR46186">
    <property type="entry name" value="CYSTATIN"/>
    <property type="match status" value="1"/>
</dbReference>
<feature type="domain" description="Cystatin" evidence="5">
    <location>
        <begin position="26"/>
        <end position="118"/>
    </location>
</feature>
<dbReference type="Gene3D" id="3.10.450.10">
    <property type="match status" value="1"/>
</dbReference>
<gene>
    <name evidence="6" type="ORF">DPMN_018068</name>
</gene>
<dbReference type="Pfam" id="PF00031">
    <property type="entry name" value="Cystatin"/>
    <property type="match status" value="1"/>
</dbReference>
<dbReference type="SUPFAM" id="SSF54403">
    <property type="entry name" value="Cystatin/monellin"/>
    <property type="match status" value="1"/>
</dbReference>
<dbReference type="PANTHER" id="PTHR46186:SF2">
    <property type="entry name" value="CYSTATIN"/>
    <property type="match status" value="1"/>
</dbReference>
<evidence type="ECO:0000259" key="5">
    <source>
        <dbReference type="SMART" id="SM00043"/>
    </source>
</evidence>
<dbReference type="OrthoDB" id="6131664at2759"/>
<dbReference type="Proteomes" id="UP000828390">
    <property type="component" value="Unassembled WGS sequence"/>
</dbReference>
<evidence type="ECO:0000313" key="6">
    <source>
        <dbReference type="EMBL" id="KAH3893916.1"/>
    </source>
</evidence>
<proteinExistence type="inferred from homology"/>
<evidence type="ECO:0000256" key="1">
    <source>
        <dbReference type="ARBA" id="ARBA00009403"/>
    </source>
</evidence>
<accession>A0A9D4NFW8</accession>
<dbReference type="GO" id="GO:0004869">
    <property type="term" value="F:cysteine-type endopeptidase inhibitor activity"/>
    <property type="evidence" value="ECO:0007669"/>
    <property type="project" value="UniProtKB-KW"/>
</dbReference>
<organism evidence="6 7">
    <name type="scientific">Dreissena polymorpha</name>
    <name type="common">Zebra mussel</name>
    <name type="synonym">Mytilus polymorpha</name>
    <dbReference type="NCBI Taxonomy" id="45954"/>
    <lineage>
        <taxon>Eukaryota</taxon>
        <taxon>Metazoa</taxon>
        <taxon>Spiralia</taxon>
        <taxon>Lophotrochozoa</taxon>
        <taxon>Mollusca</taxon>
        <taxon>Bivalvia</taxon>
        <taxon>Autobranchia</taxon>
        <taxon>Heteroconchia</taxon>
        <taxon>Euheterodonta</taxon>
        <taxon>Imparidentia</taxon>
        <taxon>Neoheterodontei</taxon>
        <taxon>Myida</taxon>
        <taxon>Dreissenoidea</taxon>
        <taxon>Dreissenidae</taxon>
        <taxon>Dreissena</taxon>
    </lineage>
</organism>
<reference evidence="6" key="1">
    <citation type="journal article" date="2019" name="bioRxiv">
        <title>The Genome of the Zebra Mussel, Dreissena polymorpha: A Resource for Invasive Species Research.</title>
        <authorList>
            <person name="McCartney M.A."/>
            <person name="Auch B."/>
            <person name="Kono T."/>
            <person name="Mallez S."/>
            <person name="Zhang Y."/>
            <person name="Obille A."/>
            <person name="Becker A."/>
            <person name="Abrahante J.E."/>
            <person name="Garbe J."/>
            <person name="Badalamenti J.P."/>
            <person name="Herman A."/>
            <person name="Mangelson H."/>
            <person name="Liachko I."/>
            <person name="Sullivan S."/>
            <person name="Sone E.D."/>
            <person name="Koren S."/>
            <person name="Silverstein K.A.T."/>
            <person name="Beckman K.B."/>
            <person name="Gohl D.M."/>
        </authorList>
    </citation>
    <scope>NUCLEOTIDE SEQUENCE</scope>
    <source>
        <strain evidence="6">Duluth1</strain>
        <tissue evidence="6">Whole animal</tissue>
    </source>
</reference>
<dbReference type="GO" id="GO:0031982">
    <property type="term" value="C:vesicle"/>
    <property type="evidence" value="ECO:0007669"/>
    <property type="project" value="TreeGrafter"/>
</dbReference>
<dbReference type="GO" id="GO:0005737">
    <property type="term" value="C:cytoplasm"/>
    <property type="evidence" value="ECO:0007669"/>
    <property type="project" value="TreeGrafter"/>
</dbReference>
<feature type="chain" id="PRO_5038608546" description="Cystatin domain-containing protein" evidence="4">
    <location>
        <begin position="18"/>
        <end position="121"/>
    </location>
</feature>
<keyword evidence="2" id="KW-0646">Protease inhibitor</keyword>
<comment type="caution">
    <text evidence="6">The sequence shown here is derived from an EMBL/GenBank/DDBJ whole genome shotgun (WGS) entry which is preliminary data.</text>
</comment>
<evidence type="ECO:0000256" key="3">
    <source>
        <dbReference type="ARBA" id="ARBA00022704"/>
    </source>
</evidence>
<dbReference type="InterPro" id="IPR000010">
    <property type="entry name" value="Cystatin_dom"/>
</dbReference>
<dbReference type="InterPro" id="IPR046350">
    <property type="entry name" value="Cystatin_sf"/>
</dbReference>
<sequence length="121" mass="12960">MSTTVLALLFLVGLVAAQPGRRPKGPIPGGLTPADDVNDATIQSMSRTAVQKLGSAYSLTRVISASTQVVAGTLYHLELAVSKTTSSTPPTVNNYTCKVKVHEQPWMSYLEMTEFCCKLSN</sequence>
<evidence type="ECO:0000256" key="2">
    <source>
        <dbReference type="ARBA" id="ARBA00022690"/>
    </source>
</evidence>
<dbReference type="SMART" id="SM00043">
    <property type="entry name" value="CY"/>
    <property type="match status" value="1"/>
</dbReference>
<keyword evidence="7" id="KW-1185">Reference proteome</keyword>
<dbReference type="EMBL" id="JAIWYP010000001">
    <property type="protein sequence ID" value="KAH3893916.1"/>
    <property type="molecule type" value="Genomic_DNA"/>
</dbReference>
<keyword evidence="3" id="KW-0789">Thiol protease inhibitor</keyword>
<dbReference type="GO" id="GO:0005615">
    <property type="term" value="C:extracellular space"/>
    <property type="evidence" value="ECO:0007669"/>
    <property type="project" value="TreeGrafter"/>
</dbReference>
<dbReference type="CDD" id="cd00042">
    <property type="entry name" value="CY"/>
    <property type="match status" value="1"/>
</dbReference>
<feature type="signal peptide" evidence="4">
    <location>
        <begin position="1"/>
        <end position="17"/>
    </location>
</feature>